<evidence type="ECO:0000313" key="2">
    <source>
        <dbReference type="Proteomes" id="UP000002613"/>
    </source>
</evidence>
<dbReference type="RefSeq" id="WP_012965040.1">
    <property type="nucleotide sequence ID" value="NC_013849.1"/>
</dbReference>
<sequence>MWAVHAGPWWEPKILRVFKNREDAEKGRVVLAYELARKRAIDPLDEIGSCLDDLGVLELEAEKPPSDEEVLGILKDTTTSAFEEGLAGALNNMRTLLDAVAELYDPDAILQKIAEGVKKYRGNSKHIPITSKALDDFIFEVADALGISEERVKKVLLPAIL</sequence>
<dbReference type="KEGG" id="fpl:Ferp_0520"/>
<reference evidence="1 2" key="2">
    <citation type="journal article" date="2011" name="Stand. Genomic Sci.">
        <title>Complete genome sequence of Ferroglobus placidus AEDII12DO.</title>
        <authorList>
            <person name="Anderson I."/>
            <person name="Risso C."/>
            <person name="Holmes D."/>
            <person name="Lucas S."/>
            <person name="Copeland A."/>
            <person name="Lapidus A."/>
            <person name="Cheng J.F."/>
            <person name="Bruce D."/>
            <person name="Goodwin L."/>
            <person name="Pitluck S."/>
            <person name="Saunders E."/>
            <person name="Brettin T."/>
            <person name="Detter J.C."/>
            <person name="Han C."/>
            <person name="Tapia R."/>
            <person name="Larimer F."/>
            <person name="Land M."/>
            <person name="Hauser L."/>
            <person name="Woyke T."/>
            <person name="Lovley D."/>
            <person name="Kyrpides N."/>
            <person name="Ivanova N."/>
        </authorList>
    </citation>
    <scope>NUCLEOTIDE SEQUENCE [LARGE SCALE GENOMIC DNA]</scope>
    <source>
        <strain evidence="2">DSM 10642 / AEDII12DO</strain>
    </source>
</reference>
<dbReference type="AlphaFoldDB" id="D3S361"/>
<dbReference type="EMBL" id="CP001899">
    <property type="protein sequence ID" value="ADC64694.1"/>
    <property type="molecule type" value="Genomic_DNA"/>
</dbReference>
<dbReference type="Proteomes" id="UP000002613">
    <property type="component" value="Chromosome"/>
</dbReference>
<accession>D3S361</accession>
<proteinExistence type="predicted"/>
<keyword evidence="2" id="KW-1185">Reference proteome</keyword>
<dbReference type="PaxDb" id="589924-Ferp_0520"/>
<protein>
    <submittedName>
        <fullName evidence="1">Uncharacterized protein</fullName>
    </submittedName>
</protein>
<dbReference type="GeneID" id="8778021"/>
<evidence type="ECO:0000313" key="1">
    <source>
        <dbReference type="EMBL" id="ADC64694.1"/>
    </source>
</evidence>
<gene>
    <name evidence="1" type="ordered locus">Ferp_0520</name>
</gene>
<dbReference type="STRING" id="589924.Ferp_0520"/>
<name>D3S361_FERPA</name>
<organism evidence="1 2">
    <name type="scientific">Ferroglobus placidus (strain DSM 10642 / AEDII12DO)</name>
    <dbReference type="NCBI Taxonomy" id="589924"/>
    <lineage>
        <taxon>Archaea</taxon>
        <taxon>Methanobacteriati</taxon>
        <taxon>Methanobacteriota</taxon>
        <taxon>Archaeoglobi</taxon>
        <taxon>Archaeoglobales</taxon>
        <taxon>Archaeoglobaceae</taxon>
        <taxon>Ferroglobus</taxon>
    </lineage>
</organism>
<reference evidence="2" key="1">
    <citation type="submission" date="2010-02" db="EMBL/GenBank/DDBJ databases">
        <title>Complete sequence of Ferroglobus placidus DSM 10642.</title>
        <authorList>
            <consortium name="US DOE Joint Genome Institute"/>
            <person name="Lucas S."/>
            <person name="Copeland A."/>
            <person name="Lapidus A."/>
            <person name="Cheng J.-F."/>
            <person name="Bruce D."/>
            <person name="Goodwin L."/>
            <person name="Pitluck S."/>
            <person name="Saunders E."/>
            <person name="Brettin T."/>
            <person name="Detter J.C."/>
            <person name="Han C."/>
            <person name="Tapia R."/>
            <person name="Larimer F."/>
            <person name="Land M."/>
            <person name="Hauser L."/>
            <person name="Kyrpides N."/>
            <person name="Ivanova N."/>
            <person name="Holmes D."/>
            <person name="Lovley D."/>
            <person name="Kyrpides N."/>
            <person name="Anderson I.J."/>
            <person name="Woyke T."/>
        </authorList>
    </citation>
    <scope>NUCLEOTIDE SEQUENCE [LARGE SCALE GENOMIC DNA]</scope>
    <source>
        <strain evidence="2">DSM 10642 / AEDII12DO</strain>
    </source>
</reference>
<dbReference type="HOGENOM" id="CLU_1639899_0_0_2"/>